<feature type="domain" description="Pyridoxamine 5'-phosphate oxidase N-terminal" evidence="2">
    <location>
        <begin position="8"/>
        <end position="103"/>
    </location>
</feature>
<dbReference type="RefSeq" id="WP_052604709.1">
    <property type="nucleotide sequence ID" value="NZ_JXYS01000023.1"/>
</dbReference>
<reference evidence="3 4" key="1">
    <citation type="submission" date="2015-01" db="EMBL/GenBank/DDBJ databases">
        <title>Draft genome of the acidophilic iron oxidizer Acidithrix ferrooxidans strain Py-F3.</title>
        <authorList>
            <person name="Poehlein A."/>
            <person name="Eisen S."/>
            <person name="Schloemann M."/>
            <person name="Johnson B.D."/>
            <person name="Daniel R."/>
            <person name="Muehling M."/>
        </authorList>
    </citation>
    <scope>NUCLEOTIDE SEQUENCE [LARGE SCALE GENOMIC DNA]</scope>
    <source>
        <strain evidence="3 4">Py-F3</strain>
    </source>
</reference>
<dbReference type="EMBL" id="JXYS01000023">
    <property type="protein sequence ID" value="KJF18202.1"/>
    <property type="molecule type" value="Genomic_DNA"/>
</dbReference>
<evidence type="ECO:0000313" key="3">
    <source>
        <dbReference type="EMBL" id="KJF18202.1"/>
    </source>
</evidence>
<dbReference type="GO" id="GO:0005829">
    <property type="term" value="C:cytosol"/>
    <property type="evidence" value="ECO:0007669"/>
    <property type="project" value="TreeGrafter"/>
</dbReference>
<dbReference type="InterPro" id="IPR052019">
    <property type="entry name" value="F420H2_bilvrd_red/Heme_oxyg"/>
</dbReference>
<dbReference type="GO" id="GO:0016627">
    <property type="term" value="F:oxidoreductase activity, acting on the CH-CH group of donors"/>
    <property type="evidence" value="ECO:0007669"/>
    <property type="project" value="TreeGrafter"/>
</dbReference>
<accession>A0A0D8HKB2</accession>
<keyword evidence="4" id="KW-1185">Reference proteome</keyword>
<dbReference type="InterPro" id="IPR019920">
    <property type="entry name" value="F420-binding_dom_put"/>
</dbReference>
<evidence type="ECO:0000313" key="4">
    <source>
        <dbReference type="Proteomes" id="UP000032360"/>
    </source>
</evidence>
<dbReference type="OrthoDB" id="162914at2"/>
<dbReference type="GO" id="GO:0070967">
    <property type="term" value="F:coenzyme F420 binding"/>
    <property type="evidence" value="ECO:0007669"/>
    <property type="project" value="TreeGrafter"/>
</dbReference>
<comment type="caution">
    <text evidence="3">The sequence shown here is derived from an EMBL/GenBank/DDBJ whole genome shotgun (WGS) entry which is preliminary data.</text>
</comment>
<sequence>MLTESDIALLKGKEFAIIGTNSQEKGPQLTPVWIDTDGTNVIFNTSKGRVKHRNILADPNITICIVDSANPYHWISISGVAEMTEEGADAHIDFLAKKYLDQESYPYRGPGEVRVIVKVRPTSRASS</sequence>
<dbReference type="SUPFAM" id="SSF50475">
    <property type="entry name" value="FMN-binding split barrel"/>
    <property type="match status" value="1"/>
</dbReference>
<organism evidence="3 4">
    <name type="scientific">Acidithrix ferrooxidans</name>
    <dbReference type="NCBI Taxonomy" id="1280514"/>
    <lineage>
        <taxon>Bacteria</taxon>
        <taxon>Bacillati</taxon>
        <taxon>Actinomycetota</taxon>
        <taxon>Acidimicrobiia</taxon>
        <taxon>Acidimicrobiales</taxon>
        <taxon>Acidimicrobiaceae</taxon>
        <taxon>Acidithrix</taxon>
    </lineage>
</organism>
<dbReference type="AlphaFoldDB" id="A0A0D8HKB2"/>
<dbReference type="Pfam" id="PF01243">
    <property type="entry name" value="PNPOx_N"/>
    <property type="match status" value="1"/>
</dbReference>
<proteinExistence type="predicted"/>
<evidence type="ECO:0000259" key="2">
    <source>
        <dbReference type="Pfam" id="PF01243"/>
    </source>
</evidence>
<dbReference type="STRING" id="1280514.AXFE_09480"/>
<evidence type="ECO:0000256" key="1">
    <source>
        <dbReference type="ARBA" id="ARBA00023002"/>
    </source>
</evidence>
<gene>
    <name evidence="3" type="ORF">AXFE_09480</name>
</gene>
<dbReference type="InterPro" id="IPR012349">
    <property type="entry name" value="Split_barrel_FMN-bd"/>
</dbReference>
<dbReference type="InterPro" id="IPR011576">
    <property type="entry name" value="Pyridox_Oxase_N"/>
</dbReference>
<keyword evidence="1" id="KW-0560">Oxidoreductase</keyword>
<dbReference type="Proteomes" id="UP000032360">
    <property type="component" value="Unassembled WGS sequence"/>
</dbReference>
<dbReference type="PANTHER" id="PTHR35176">
    <property type="entry name" value="HEME OXYGENASE HI_0854-RELATED"/>
    <property type="match status" value="1"/>
</dbReference>
<name>A0A0D8HKB2_9ACTN</name>
<dbReference type="PANTHER" id="PTHR35176:SF6">
    <property type="entry name" value="HEME OXYGENASE HI_0854-RELATED"/>
    <property type="match status" value="1"/>
</dbReference>
<dbReference type="NCBIfam" id="TIGR03618">
    <property type="entry name" value="Rv1155_F420"/>
    <property type="match status" value="1"/>
</dbReference>
<dbReference type="Gene3D" id="2.30.110.10">
    <property type="entry name" value="Electron Transport, Fmn-binding Protein, Chain A"/>
    <property type="match status" value="1"/>
</dbReference>
<protein>
    <submittedName>
        <fullName evidence="3">Pyridoxamine 5'-phosphate oxidase</fullName>
    </submittedName>
</protein>